<feature type="signal peptide" evidence="2">
    <location>
        <begin position="1"/>
        <end position="37"/>
    </location>
</feature>
<feature type="chain" id="PRO_5038557293" evidence="2">
    <location>
        <begin position="38"/>
        <end position="409"/>
    </location>
</feature>
<dbReference type="Proteomes" id="UP000317039">
    <property type="component" value="Chromosome"/>
</dbReference>
<feature type="compositionally biased region" description="Low complexity" evidence="1">
    <location>
        <begin position="158"/>
        <end position="167"/>
    </location>
</feature>
<evidence type="ECO:0000313" key="4">
    <source>
        <dbReference type="Proteomes" id="UP000317039"/>
    </source>
</evidence>
<dbReference type="RefSeq" id="WP_143980251.1">
    <property type="nucleotide sequence ID" value="NZ_CP041695.1"/>
</dbReference>
<feature type="compositionally biased region" description="Gly residues" evidence="1">
    <location>
        <begin position="126"/>
        <end position="144"/>
    </location>
</feature>
<accession>A0A516NIG9</accession>
<dbReference type="GeneID" id="80426918"/>
<sequence length="409" mass="38121">MTTDSTGGRIPAAARRFGRALPLAAVLLVLHPAPLPADPGPSATPFSTELPALGELITGSASGSGTMPDSADNLVPPDTGDATTGSPLQLGSGSAATWADSGATDSTGAPELGGITALSTAPESLGGPGASIGPESPGGPGQLGGTEPSSGVEPFGHAGASGSAGASDGLPTDGDPESPDGVADGGGGSGVLPLSIGSGSAVSPGGAGVGHVDTDGGGGDIAIGAADAAYVTGDVAGTAGELLGFEPGSVATACAGSAVLGSAALAAGSVAGSGGSGSLLPGLLVGGGSSGSGAGSVVVGSAAAGSALLTCLLLLPVPEPPGIPLELGPAAVPPVAAPPEPQVPVRTPEPPARTPLEPAIPVVAAPTPRPPAPPAAAPYTGWTTLQMMTVRIITLIAAARVRALRVPRA</sequence>
<evidence type="ECO:0000256" key="2">
    <source>
        <dbReference type="SAM" id="SignalP"/>
    </source>
</evidence>
<reference evidence="3 4" key="1">
    <citation type="submission" date="2019-07" db="EMBL/GenBank/DDBJ databases">
        <title>Complete Genome Sequence and Methylome Analysis of Nocardia otitidis-caviarum NEB252.</title>
        <authorList>
            <person name="Fomenkov A."/>
            <person name="Anton B.P."/>
            <person name="Vincze T."/>
            <person name="Roberts R.J."/>
        </authorList>
    </citation>
    <scope>NUCLEOTIDE SEQUENCE [LARGE SCALE GENOMIC DNA]</scope>
    <source>
        <strain evidence="3 4">NEB252</strain>
    </source>
</reference>
<proteinExistence type="predicted"/>
<dbReference type="AlphaFoldDB" id="A0A516NIG9"/>
<evidence type="ECO:0000313" key="3">
    <source>
        <dbReference type="EMBL" id="QDP78696.1"/>
    </source>
</evidence>
<dbReference type="KEGG" id="nod:FOH10_08025"/>
<gene>
    <name evidence="3" type="ORF">FOH10_08025</name>
</gene>
<name>A0A516NIG9_9NOCA</name>
<feature type="compositionally biased region" description="Polar residues" evidence="1">
    <location>
        <begin position="81"/>
        <end position="95"/>
    </location>
</feature>
<feature type="region of interest" description="Disordered" evidence="1">
    <location>
        <begin position="57"/>
        <end position="197"/>
    </location>
</feature>
<evidence type="ECO:0000256" key="1">
    <source>
        <dbReference type="SAM" id="MobiDB-lite"/>
    </source>
</evidence>
<dbReference type="EMBL" id="CP041695">
    <property type="protein sequence ID" value="QDP78696.1"/>
    <property type="molecule type" value="Genomic_DNA"/>
</dbReference>
<protein>
    <submittedName>
        <fullName evidence="3">Uncharacterized protein</fullName>
    </submittedName>
</protein>
<organism evidence="3 4">
    <name type="scientific">Nocardia otitidiscaviarum</name>
    <dbReference type="NCBI Taxonomy" id="1823"/>
    <lineage>
        <taxon>Bacteria</taxon>
        <taxon>Bacillati</taxon>
        <taxon>Actinomycetota</taxon>
        <taxon>Actinomycetes</taxon>
        <taxon>Mycobacteriales</taxon>
        <taxon>Nocardiaceae</taxon>
        <taxon>Nocardia</taxon>
    </lineage>
</organism>
<keyword evidence="2" id="KW-0732">Signal</keyword>